<evidence type="ECO:0008006" key="3">
    <source>
        <dbReference type="Google" id="ProtNLM"/>
    </source>
</evidence>
<sequence length="211" mass="23244">MERPAVPFPPSPWRLTGDMVVSLWRIPMDDLPSWPLPAGVRPWVVRRRATLVTFWVGYRPGGVLVYREFLIALAVRHGHRLAGSTVAAWVDDDRALSGGRALWGIPKEQGSITLRTDSRSVRAELITAGTPPVRVTYRDVLRLPFRLPARAHLIQQLSDGAECRVPMRISGRPALGRGSVSTGPEAPLSVLARHQPVLSLALRDFRSTVGG</sequence>
<dbReference type="Gene3D" id="2.40.400.10">
    <property type="entry name" value="Acetoacetate decarboxylase-like"/>
    <property type="match status" value="1"/>
</dbReference>
<dbReference type="InterPro" id="IPR010451">
    <property type="entry name" value="Acetoacetate_decarboxylase"/>
</dbReference>
<dbReference type="Pfam" id="PF06314">
    <property type="entry name" value="ADC"/>
    <property type="match status" value="1"/>
</dbReference>
<evidence type="ECO:0000313" key="1">
    <source>
        <dbReference type="EMBL" id="MBB4717526.1"/>
    </source>
</evidence>
<reference evidence="1 2" key="1">
    <citation type="submission" date="2020-08" db="EMBL/GenBank/DDBJ databases">
        <title>Sequencing the genomes of 1000 actinobacteria strains.</title>
        <authorList>
            <person name="Klenk H.-P."/>
        </authorList>
    </citation>
    <scope>NUCLEOTIDE SEQUENCE [LARGE SCALE GENOMIC DNA]</scope>
    <source>
        <strain evidence="1 2">DSM 40483</strain>
    </source>
</reference>
<organism evidence="1 2">
    <name type="scientific">Streptomyces luteogriseus</name>
    <dbReference type="NCBI Taxonomy" id="68233"/>
    <lineage>
        <taxon>Bacteria</taxon>
        <taxon>Bacillati</taxon>
        <taxon>Actinomycetota</taxon>
        <taxon>Actinomycetes</taxon>
        <taxon>Kitasatosporales</taxon>
        <taxon>Streptomycetaceae</taxon>
        <taxon>Streptomyces</taxon>
    </lineage>
</organism>
<dbReference type="Proteomes" id="UP000565089">
    <property type="component" value="Unassembled WGS sequence"/>
</dbReference>
<gene>
    <name evidence="1" type="ORF">BJ965_007408</name>
</gene>
<dbReference type="GeneID" id="95799345"/>
<dbReference type="RefSeq" id="WP_184915857.1">
    <property type="nucleotide sequence ID" value="NZ_JACHMS010000001.1"/>
</dbReference>
<name>A0A7W7GKI8_9ACTN</name>
<proteinExistence type="predicted"/>
<dbReference type="SUPFAM" id="SSF160104">
    <property type="entry name" value="Acetoacetate decarboxylase-like"/>
    <property type="match status" value="1"/>
</dbReference>
<accession>A0A7W7GKI8</accession>
<dbReference type="AlphaFoldDB" id="A0A7W7GKI8"/>
<dbReference type="EMBL" id="JACHMS010000001">
    <property type="protein sequence ID" value="MBB4717526.1"/>
    <property type="molecule type" value="Genomic_DNA"/>
</dbReference>
<dbReference type="GO" id="GO:0016829">
    <property type="term" value="F:lyase activity"/>
    <property type="evidence" value="ECO:0007669"/>
    <property type="project" value="InterPro"/>
</dbReference>
<evidence type="ECO:0000313" key="2">
    <source>
        <dbReference type="Proteomes" id="UP000565089"/>
    </source>
</evidence>
<dbReference type="InterPro" id="IPR023375">
    <property type="entry name" value="ADC_dom_sf"/>
</dbReference>
<keyword evidence="2" id="KW-1185">Reference proteome</keyword>
<comment type="caution">
    <text evidence="1">The sequence shown here is derived from an EMBL/GenBank/DDBJ whole genome shotgun (WGS) entry which is preliminary data.</text>
</comment>
<protein>
    <recommendedName>
        <fullName evidence="3">Acetoacetate decarboxylase</fullName>
    </recommendedName>
</protein>